<organism evidence="2 3">
    <name type="scientific">Erinaceus europaeus</name>
    <name type="common">Western European hedgehog</name>
    <dbReference type="NCBI Taxonomy" id="9365"/>
    <lineage>
        <taxon>Eukaryota</taxon>
        <taxon>Metazoa</taxon>
        <taxon>Chordata</taxon>
        <taxon>Craniata</taxon>
        <taxon>Vertebrata</taxon>
        <taxon>Euteleostomi</taxon>
        <taxon>Mammalia</taxon>
        <taxon>Eutheria</taxon>
        <taxon>Laurasiatheria</taxon>
        <taxon>Eulipotyphla</taxon>
        <taxon>Erinaceidae</taxon>
        <taxon>Erinaceinae</taxon>
        <taxon>Erinaceus</taxon>
    </lineage>
</organism>
<protein>
    <submittedName>
        <fullName evidence="3">Coiled-coil domain-containing protein 81-like</fullName>
    </submittedName>
</protein>
<name>A0ABM3W5B4_ERIEU</name>
<dbReference type="Proteomes" id="UP001652624">
    <property type="component" value="Chromosome 17"/>
</dbReference>
<dbReference type="PANTHER" id="PTHR14362">
    <property type="entry name" value="COILED-COIL DOMAIN-CONTAINING PROTEIN 81"/>
    <property type="match status" value="1"/>
</dbReference>
<reference evidence="3" key="1">
    <citation type="submission" date="2025-08" db="UniProtKB">
        <authorList>
            <consortium name="RefSeq"/>
        </authorList>
    </citation>
    <scope>IDENTIFICATION</scope>
</reference>
<evidence type="ECO:0000256" key="1">
    <source>
        <dbReference type="SAM" id="MobiDB-lite"/>
    </source>
</evidence>
<dbReference type="RefSeq" id="XP_060031774.1">
    <property type="nucleotide sequence ID" value="XM_060175791.1"/>
</dbReference>
<dbReference type="InterPro" id="IPR026295">
    <property type="entry name" value="CCD81"/>
</dbReference>
<gene>
    <name evidence="3" type="primary">LOC132533754</name>
</gene>
<accession>A0ABM3W5B4</accession>
<evidence type="ECO:0000313" key="3">
    <source>
        <dbReference type="RefSeq" id="XP_060031774.1"/>
    </source>
</evidence>
<dbReference type="GeneID" id="132533754"/>
<evidence type="ECO:0000313" key="2">
    <source>
        <dbReference type="Proteomes" id="UP001652624"/>
    </source>
</evidence>
<sequence length="394" mass="46753">MQRTKANSTLYSKVENKEEEQDEQFLHQYQIMNNKDTAFKDQLRLKSEKEECMKNAAYNLGVADAIKSQRNQKCHFSNPYIFENRPESAAIVTEKKNEYTKNLLKQIDVNSKLAKKKQESQEVLEQLELLQLKQDMCALPDKTPPGSKARLNQEQKAELKKHQFEQREMYKKALEYQLKHRPSRLPIYEPMGTFTNFGQNEKTLEAEKRQRNIEYMKQQVEAAAGHKRQLILSHIKNLQQEKEMLQKNQEHYNVCLQLGAPPSGLHLYLLFQRVRAKPDFPLNPKERGLGGRWWQWMESDSCLPSRHLAERCAEEDRRNTINQHLRKEWDKDVVLKHQRDEDAKAFDKAPDKLFILDQCNDYKHCRQCQRDPSNKGKTHFWPYNKHLPGYRMLL</sequence>
<feature type="compositionally biased region" description="Polar residues" evidence="1">
    <location>
        <begin position="1"/>
        <end position="11"/>
    </location>
</feature>
<keyword evidence="2" id="KW-1185">Reference proteome</keyword>
<dbReference type="PANTHER" id="PTHR14362:SF2">
    <property type="entry name" value="COILED-COIL DOMAIN-CONTAINING PROTEIN 81"/>
    <property type="match status" value="1"/>
</dbReference>
<proteinExistence type="predicted"/>
<feature type="region of interest" description="Disordered" evidence="1">
    <location>
        <begin position="1"/>
        <end position="21"/>
    </location>
</feature>